<dbReference type="PANTHER" id="PTHR36174:SF1">
    <property type="entry name" value="LIPID II:GLYCINE GLYCYLTRANSFERASE"/>
    <property type="match status" value="1"/>
</dbReference>
<dbReference type="SUPFAM" id="SSF55729">
    <property type="entry name" value="Acyl-CoA N-acyltransferases (Nat)"/>
    <property type="match status" value="1"/>
</dbReference>
<evidence type="ECO:0000313" key="2">
    <source>
        <dbReference type="Proteomes" id="UP000197768"/>
    </source>
</evidence>
<comment type="caution">
    <text evidence="1">The sequence shown here is derived from an EMBL/GenBank/DDBJ whole genome shotgun (WGS) entry which is preliminary data.</text>
</comment>
<protein>
    <submittedName>
        <fullName evidence="1">FemAB family protein</fullName>
    </submittedName>
</protein>
<dbReference type="RefSeq" id="WP_088390879.1">
    <property type="nucleotide sequence ID" value="NZ_MTCZ01000014.1"/>
</dbReference>
<dbReference type="InterPro" id="IPR050644">
    <property type="entry name" value="PG_Glycine_Bridge_Synth"/>
</dbReference>
<dbReference type="EMBL" id="MTCZ01000014">
    <property type="protein sequence ID" value="OWP84883.1"/>
    <property type="molecule type" value="Genomic_DNA"/>
</dbReference>
<reference evidence="1 2" key="1">
    <citation type="journal article" date="2017" name="Infect. Genet. Evol.">
        <title>Comparative genome analysis of fish pathogen Flavobacterium columnare reveals extensive sequence diversity within the species.</title>
        <authorList>
            <person name="Kayansamruaj P."/>
            <person name="Dong H.T."/>
            <person name="Hirono I."/>
            <person name="Kondo H."/>
            <person name="Senapin S."/>
            <person name="Rodkhum C."/>
        </authorList>
    </citation>
    <scope>NUCLEOTIDE SEQUENCE [LARGE SCALE GENOMIC DNA]</scope>
    <source>
        <strain evidence="1 2">1215</strain>
    </source>
</reference>
<accession>A0A246GKQ0</accession>
<dbReference type="PANTHER" id="PTHR36174">
    <property type="entry name" value="LIPID II:GLYCINE GLYCYLTRANSFERASE"/>
    <property type="match status" value="1"/>
</dbReference>
<dbReference type="Proteomes" id="UP000197768">
    <property type="component" value="Unassembled WGS sequence"/>
</dbReference>
<dbReference type="Gene3D" id="3.40.630.30">
    <property type="match status" value="1"/>
</dbReference>
<dbReference type="AlphaFoldDB" id="A0A246GKQ0"/>
<name>A0A246GKQ0_9FLAO</name>
<proteinExistence type="predicted"/>
<evidence type="ECO:0000313" key="1">
    <source>
        <dbReference type="EMBL" id="OWP84883.1"/>
    </source>
</evidence>
<dbReference type="InterPro" id="IPR016181">
    <property type="entry name" value="Acyl_CoA_acyltransferase"/>
</dbReference>
<sequence length="312" mass="37045">MFKIIQYNSTYYTIWNAFVEESKRTTFLFHRDYMEYHKEHFEDFSLMIFDDKRLVAILPANRIGQVVYSHQGLTYGGFYFLSKMALNKIEIIFESIFKFLKEKKIKKLILKQMPDLYLDDNQGVDSLLFNRYKCSLIKREMSLMIDYKKTVSISKSKMKHFNKINKLGLEIREESNFKPFWTQVLEPRLLNRYNTKPVHSLAEIQKLRNLFPVNIIQYSVYFQNEIMAGITLFVSKKGIKSQYGATTTLGEKYRALDFLFIKLIQKYENSFQFFDMGTVSDDSSLGYNVGLLKQKIELGCLIYNFDIYEIEI</sequence>
<gene>
    <name evidence="1" type="ORF">BWK59_02865</name>
</gene>
<organism evidence="1 2">
    <name type="scientific">Flavobacterium davisii</name>
    <dbReference type="NCBI Taxonomy" id="2906077"/>
    <lineage>
        <taxon>Bacteria</taxon>
        <taxon>Pseudomonadati</taxon>
        <taxon>Bacteroidota</taxon>
        <taxon>Flavobacteriia</taxon>
        <taxon>Flavobacteriales</taxon>
        <taxon>Flavobacteriaceae</taxon>
        <taxon>Flavobacterium</taxon>
    </lineage>
</organism>